<dbReference type="InterPro" id="IPR021598">
    <property type="entry name" value="DUF3221"/>
</dbReference>
<dbReference type="AlphaFoldDB" id="A0A3T1MYE3"/>
<dbReference type="EMBL" id="AABCVX010000009">
    <property type="protein sequence ID" value="EAG6170663.1"/>
    <property type="molecule type" value="Genomic_DNA"/>
</dbReference>
<evidence type="ECO:0000313" key="4">
    <source>
        <dbReference type="EMBL" id="EDN9837847.1"/>
    </source>
</evidence>
<organism evidence="2 8">
    <name type="scientific">Listeria monocytogenes</name>
    <dbReference type="NCBI Taxonomy" id="1639"/>
    <lineage>
        <taxon>Bacteria</taxon>
        <taxon>Bacillati</taxon>
        <taxon>Bacillota</taxon>
        <taxon>Bacilli</taxon>
        <taxon>Bacillales</taxon>
        <taxon>Listeriaceae</taxon>
        <taxon>Listeria</taxon>
    </lineage>
</organism>
<protein>
    <submittedName>
        <fullName evidence="2">DUF3221 domain-containing protein</fullName>
    </submittedName>
</protein>
<evidence type="ECO:0000313" key="2">
    <source>
        <dbReference type="EMBL" id="EAG6170663.1"/>
    </source>
</evidence>
<evidence type="ECO:0000313" key="8">
    <source>
        <dbReference type="Proteomes" id="UP000566721"/>
    </source>
</evidence>
<dbReference type="Pfam" id="PF11518">
    <property type="entry name" value="DUF3221"/>
    <property type="match status" value="1"/>
</dbReference>
<name>A0A3T1MYE3_LISMN</name>
<gene>
    <name evidence="1" type="ORF">CAV64_14970</name>
    <name evidence="2" type="ORF">DCT16_14895</name>
    <name evidence="4" type="ORF">GJW51_14355</name>
    <name evidence="3" type="ORF">GQG13_14830</name>
</gene>
<sequence length="121" mass="13462">MKTRMQMKKKLVISVILITVLASFIVGCSKDTTNNEDKTTMEGIVAKIKDNQILVVEGVTNEEIKGLAEEDMIKKAQSAAYFELKQEVKNLKIGNKVKVWIESLDTSNPAYGISSKVEILN</sequence>
<evidence type="ECO:0000313" key="3">
    <source>
        <dbReference type="EMBL" id="EDN7716393.1"/>
    </source>
</evidence>
<dbReference type="EMBL" id="AANDSR010000014">
    <property type="protein sequence ID" value="EDN9837847.1"/>
    <property type="molecule type" value="Genomic_DNA"/>
</dbReference>
<dbReference type="RefSeq" id="WP_031644250.1">
    <property type="nucleotide sequence ID" value="NZ_CP011399.1"/>
</dbReference>
<comment type="caution">
    <text evidence="2">The sequence shown here is derived from an EMBL/GenBank/DDBJ whole genome shotgun (WGS) entry which is preliminary data.</text>
</comment>
<evidence type="ECO:0000313" key="7">
    <source>
        <dbReference type="Proteomes" id="UP000540117"/>
    </source>
</evidence>
<evidence type="ECO:0000313" key="6">
    <source>
        <dbReference type="Proteomes" id="UP000467347"/>
    </source>
</evidence>
<dbReference type="EMBL" id="AABBYJ010000011">
    <property type="protein sequence ID" value="EAG4332547.1"/>
    <property type="molecule type" value="Genomic_DNA"/>
</dbReference>
<dbReference type="Gene3D" id="2.40.50.140">
    <property type="entry name" value="Nucleic acid-binding proteins"/>
    <property type="match status" value="1"/>
</dbReference>
<dbReference type="PROSITE" id="PS51257">
    <property type="entry name" value="PROKAR_LIPOPROTEIN"/>
    <property type="match status" value="1"/>
</dbReference>
<dbReference type="Proteomes" id="UP000540117">
    <property type="component" value="Unassembled WGS sequence"/>
</dbReference>
<dbReference type="Proteomes" id="UP000467347">
    <property type="component" value="Unassembled WGS sequence"/>
</dbReference>
<evidence type="ECO:0000313" key="5">
    <source>
        <dbReference type="Proteomes" id="UP000455569"/>
    </source>
</evidence>
<reference evidence="7 8" key="1">
    <citation type="submission" date="2018-06" db="EMBL/GenBank/DDBJ databases">
        <authorList>
            <consortium name="GenomeTrakr: Next Generation Sequencing Network for Food Pathogen Tracability"/>
        </authorList>
    </citation>
    <scope>NUCLEOTIDE SEQUENCE [LARGE SCALE GENOMIC DNA]</scope>
    <source>
        <strain evidence="3 5">CFSAN102901</strain>
        <strain evidence="1 7">FDA1005580-S054-001</strain>
        <strain evidence="2 8">FLAG-38921</strain>
        <strain evidence="4 6">OSF101448</strain>
    </source>
</reference>
<dbReference type="EMBL" id="AANCRK010000009">
    <property type="protein sequence ID" value="EDN7716393.1"/>
    <property type="molecule type" value="Genomic_DNA"/>
</dbReference>
<proteinExistence type="predicted"/>
<accession>A0A3T1MYE3</accession>
<evidence type="ECO:0000313" key="1">
    <source>
        <dbReference type="EMBL" id="EAG4332547.1"/>
    </source>
</evidence>
<dbReference type="Proteomes" id="UP000566721">
    <property type="component" value="Unassembled WGS sequence"/>
</dbReference>
<dbReference type="InterPro" id="IPR012340">
    <property type="entry name" value="NA-bd_OB-fold"/>
</dbReference>
<dbReference type="Proteomes" id="UP000455569">
    <property type="component" value="Unassembled WGS sequence"/>
</dbReference>